<accession>A0ABR0LSB3</accession>
<evidence type="ECO:0000256" key="3">
    <source>
        <dbReference type="SAM" id="MobiDB-lite"/>
    </source>
</evidence>
<keyword evidence="2" id="KW-0597">Phosphoprotein</keyword>
<dbReference type="PANTHER" id="PTHR43439">
    <property type="entry name" value="PHENYLACETATE-COENZYME A LIGASE"/>
    <property type="match status" value="1"/>
</dbReference>
<gene>
    <name evidence="4" type="ORF">LTR16_011367</name>
</gene>
<name>A0ABR0LSB3_9PEZI</name>
<feature type="compositionally biased region" description="Basic and acidic residues" evidence="3">
    <location>
        <begin position="105"/>
        <end position="134"/>
    </location>
</feature>
<feature type="non-terminal residue" evidence="4">
    <location>
        <position position="1"/>
    </location>
</feature>
<dbReference type="EMBL" id="JAVRRA010011705">
    <property type="protein sequence ID" value="KAK5239911.1"/>
    <property type="molecule type" value="Genomic_DNA"/>
</dbReference>
<dbReference type="Gene3D" id="3.40.50.720">
    <property type="entry name" value="NAD(P)-binding Rossmann-like Domain"/>
    <property type="match status" value="1"/>
</dbReference>
<keyword evidence="5" id="KW-1185">Reference proteome</keyword>
<evidence type="ECO:0000256" key="2">
    <source>
        <dbReference type="ARBA" id="ARBA00022553"/>
    </source>
</evidence>
<protein>
    <submittedName>
        <fullName evidence="4">Uncharacterized protein</fullName>
    </submittedName>
</protein>
<dbReference type="PANTHER" id="PTHR43439:SF2">
    <property type="entry name" value="ENZYME, PUTATIVE (JCVI)-RELATED"/>
    <property type="match status" value="1"/>
</dbReference>
<keyword evidence="1" id="KW-0596">Phosphopantetheine</keyword>
<evidence type="ECO:0000313" key="4">
    <source>
        <dbReference type="EMBL" id="KAK5239911.1"/>
    </source>
</evidence>
<organism evidence="4 5">
    <name type="scientific">Cryomyces antarcticus</name>
    <dbReference type="NCBI Taxonomy" id="329879"/>
    <lineage>
        <taxon>Eukaryota</taxon>
        <taxon>Fungi</taxon>
        <taxon>Dikarya</taxon>
        <taxon>Ascomycota</taxon>
        <taxon>Pezizomycotina</taxon>
        <taxon>Dothideomycetes</taxon>
        <taxon>Dothideomycetes incertae sedis</taxon>
        <taxon>Cryomyces</taxon>
    </lineage>
</organism>
<feature type="region of interest" description="Disordered" evidence="3">
    <location>
        <begin position="1"/>
        <end position="30"/>
    </location>
</feature>
<sequence length="170" mass="18228">FANPTVDPDAQHPVSGEPQSEPDPESVHHHPIPATILRVGQITGPVSPAYAQKAVWNPRELLPSLIASSRHLRMLPESLGDMDTVDWAPVDVLADVVVEAMHAHDAEGEDHVDGKGEKGDANDADHDPASKEKANGNGEQPEVQALNIVNPAAIDVAEPRAVHQERSQEL</sequence>
<dbReference type="Proteomes" id="UP001357485">
    <property type="component" value="Unassembled WGS sequence"/>
</dbReference>
<feature type="non-terminal residue" evidence="4">
    <location>
        <position position="170"/>
    </location>
</feature>
<evidence type="ECO:0000256" key="1">
    <source>
        <dbReference type="ARBA" id="ARBA00022450"/>
    </source>
</evidence>
<dbReference type="InterPro" id="IPR051414">
    <property type="entry name" value="Adenylate-forming_Reductase"/>
</dbReference>
<reference evidence="4 5" key="1">
    <citation type="submission" date="2023-08" db="EMBL/GenBank/DDBJ databases">
        <title>Black Yeasts Isolated from many extreme environments.</title>
        <authorList>
            <person name="Coleine C."/>
            <person name="Stajich J.E."/>
            <person name="Selbmann L."/>
        </authorList>
    </citation>
    <scope>NUCLEOTIDE SEQUENCE [LARGE SCALE GENOMIC DNA]</scope>
    <source>
        <strain evidence="4 5">CCFEE 536</strain>
    </source>
</reference>
<evidence type="ECO:0000313" key="5">
    <source>
        <dbReference type="Proteomes" id="UP001357485"/>
    </source>
</evidence>
<feature type="region of interest" description="Disordered" evidence="3">
    <location>
        <begin position="105"/>
        <end position="151"/>
    </location>
</feature>
<comment type="caution">
    <text evidence="4">The sequence shown here is derived from an EMBL/GenBank/DDBJ whole genome shotgun (WGS) entry which is preliminary data.</text>
</comment>
<proteinExistence type="predicted"/>